<dbReference type="InterPro" id="IPR050411">
    <property type="entry name" value="AlphaKG_dependent_hydroxylases"/>
</dbReference>
<evidence type="ECO:0000256" key="1">
    <source>
        <dbReference type="ARBA" id="ARBA00001954"/>
    </source>
</evidence>
<proteinExistence type="inferred from homology"/>
<dbReference type="NCBIfam" id="TIGR02410">
    <property type="entry name" value="carnitine_TMLD"/>
    <property type="match status" value="1"/>
</dbReference>
<keyword evidence="10" id="KW-0560">Oxidoreductase</keyword>
<accession>A0A8K0EGJ1</accession>
<name>A0A8K0EGJ1_BRALA</name>
<dbReference type="Gene3D" id="3.30.2020.30">
    <property type="match status" value="1"/>
</dbReference>
<dbReference type="UniPathway" id="UPA00118"/>
<evidence type="ECO:0000259" key="17">
    <source>
        <dbReference type="Pfam" id="PF02668"/>
    </source>
</evidence>
<evidence type="ECO:0000256" key="16">
    <source>
        <dbReference type="ARBA" id="ARBA00049334"/>
    </source>
</evidence>
<dbReference type="Pfam" id="PF02668">
    <property type="entry name" value="TauD"/>
    <property type="match status" value="1"/>
</dbReference>
<evidence type="ECO:0000256" key="6">
    <source>
        <dbReference type="ARBA" id="ARBA00016835"/>
    </source>
</evidence>
<dbReference type="InterPro" id="IPR003819">
    <property type="entry name" value="TauD/TfdA-like"/>
</dbReference>
<dbReference type="AlphaFoldDB" id="A0A8K0EGJ1"/>
<dbReference type="FunFam" id="3.30.2020.30:FF:000002">
    <property type="entry name" value="Putative gamma-butyrobetaine dioxygenase"/>
    <property type="match status" value="1"/>
</dbReference>
<feature type="domain" description="Gamma-butyrobetaine hydroxylase-like N-terminal" evidence="18">
    <location>
        <begin position="79"/>
        <end position="152"/>
    </location>
</feature>
<keyword evidence="8" id="KW-0124">Carnitine biosynthesis</keyword>
<gene>
    <name evidence="19" type="primary">TMLHE</name>
    <name evidence="19" type="ORF">BLAG_LOCUS12410</name>
</gene>
<dbReference type="GO" id="GO:0045329">
    <property type="term" value="P:carnitine biosynthetic process"/>
    <property type="evidence" value="ECO:0007669"/>
    <property type="project" value="UniProtKB-UniPathway"/>
</dbReference>
<evidence type="ECO:0000256" key="12">
    <source>
        <dbReference type="ARBA" id="ARBA00030363"/>
    </source>
</evidence>
<dbReference type="GO" id="GO:0005506">
    <property type="term" value="F:iron ion binding"/>
    <property type="evidence" value="ECO:0007669"/>
    <property type="project" value="InterPro"/>
</dbReference>
<dbReference type="SUPFAM" id="SSF51197">
    <property type="entry name" value="Clavaminate synthase-like"/>
    <property type="match status" value="1"/>
</dbReference>
<dbReference type="Proteomes" id="UP000838412">
    <property type="component" value="Chromosome 19"/>
</dbReference>
<keyword evidence="20" id="KW-1185">Reference proteome</keyword>
<evidence type="ECO:0000259" key="18">
    <source>
        <dbReference type="Pfam" id="PF06155"/>
    </source>
</evidence>
<dbReference type="InterPro" id="IPR038492">
    <property type="entry name" value="GBBH-like_N_sf"/>
</dbReference>
<comment type="cofactor">
    <cofactor evidence="1">
        <name>Fe(2+)</name>
        <dbReference type="ChEBI" id="CHEBI:29033"/>
    </cofactor>
</comment>
<dbReference type="PANTHER" id="PTHR10696:SF51">
    <property type="entry name" value="TRIMETHYLLYSINE DIOXYGENASE, MITOCHONDRIAL"/>
    <property type="match status" value="1"/>
</dbReference>
<evidence type="ECO:0000256" key="7">
    <source>
        <dbReference type="ARBA" id="ARBA00022723"/>
    </source>
</evidence>
<dbReference type="OrthoDB" id="408743at2759"/>
<reference evidence="19" key="1">
    <citation type="submission" date="2022-01" db="EMBL/GenBank/DDBJ databases">
        <authorList>
            <person name="Braso-Vives M."/>
        </authorList>
    </citation>
    <scope>NUCLEOTIDE SEQUENCE</scope>
</reference>
<evidence type="ECO:0000313" key="19">
    <source>
        <dbReference type="EMBL" id="CAH1252320.1"/>
    </source>
</evidence>
<feature type="domain" description="TauD/TfdA-like" evidence="17">
    <location>
        <begin position="184"/>
        <end position="418"/>
    </location>
</feature>
<dbReference type="GO" id="GO:0005739">
    <property type="term" value="C:mitochondrion"/>
    <property type="evidence" value="ECO:0007669"/>
    <property type="project" value="TreeGrafter"/>
</dbReference>
<keyword evidence="11" id="KW-0408">Iron</keyword>
<dbReference type="EMBL" id="OV696704">
    <property type="protein sequence ID" value="CAH1252320.1"/>
    <property type="molecule type" value="Genomic_DNA"/>
</dbReference>
<dbReference type="InterPro" id="IPR012776">
    <property type="entry name" value="Trimethyllysine_dOase"/>
</dbReference>
<protein>
    <recommendedName>
        <fullName evidence="6">Trimethyllysine dioxygenase, mitochondrial</fullName>
        <ecNumber evidence="5">1.14.11.8</ecNumber>
    </recommendedName>
    <alternativeName>
        <fullName evidence="13">Epsilon-trimethyllysine 2-oxoglutarate dioxygenase</fullName>
    </alternativeName>
    <alternativeName>
        <fullName evidence="12">TML hydroxylase</fullName>
    </alternativeName>
    <alternativeName>
        <fullName evidence="14">TML-alpha-ketoglutarate dioxygenase</fullName>
    </alternativeName>
</protein>
<organism evidence="19 20">
    <name type="scientific">Branchiostoma lanceolatum</name>
    <name type="common">Common lancelet</name>
    <name type="synonym">Amphioxus lanceolatum</name>
    <dbReference type="NCBI Taxonomy" id="7740"/>
    <lineage>
        <taxon>Eukaryota</taxon>
        <taxon>Metazoa</taxon>
        <taxon>Chordata</taxon>
        <taxon>Cephalochordata</taxon>
        <taxon>Leptocardii</taxon>
        <taxon>Amphioxiformes</taxon>
        <taxon>Branchiostomatidae</taxon>
        <taxon>Branchiostoma</taxon>
    </lineage>
</organism>
<evidence type="ECO:0000256" key="3">
    <source>
        <dbReference type="ARBA" id="ARBA00005022"/>
    </source>
</evidence>
<comment type="catalytic activity">
    <reaction evidence="16">
        <text>N(6),N(6),N(6)-trimethyl-L-lysine + 2-oxoglutarate + O2 = (3S)-3-hydroxy-N(6),N(6),N(6)-trimethyl-L-lysine + succinate + CO2</text>
        <dbReference type="Rhea" id="RHEA:14181"/>
        <dbReference type="ChEBI" id="CHEBI:15379"/>
        <dbReference type="ChEBI" id="CHEBI:16526"/>
        <dbReference type="ChEBI" id="CHEBI:16810"/>
        <dbReference type="ChEBI" id="CHEBI:30031"/>
        <dbReference type="ChEBI" id="CHEBI:58100"/>
        <dbReference type="ChEBI" id="CHEBI:141499"/>
        <dbReference type="EC" id="1.14.11.8"/>
    </reaction>
</comment>
<evidence type="ECO:0000256" key="5">
    <source>
        <dbReference type="ARBA" id="ARBA00012267"/>
    </source>
</evidence>
<dbReference type="GO" id="GO:0050353">
    <property type="term" value="F:trimethyllysine dioxygenase activity"/>
    <property type="evidence" value="ECO:0007669"/>
    <property type="project" value="UniProtKB-EC"/>
</dbReference>
<comment type="cofactor">
    <cofactor evidence="2">
        <name>L-ascorbate</name>
        <dbReference type="ChEBI" id="CHEBI:38290"/>
    </cofactor>
</comment>
<dbReference type="InterPro" id="IPR010376">
    <property type="entry name" value="GBBH-like_N"/>
</dbReference>
<dbReference type="CDD" id="cd00250">
    <property type="entry name" value="CAS_like"/>
    <property type="match status" value="1"/>
</dbReference>
<evidence type="ECO:0000256" key="9">
    <source>
        <dbReference type="ARBA" id="ARBA00022964"/>
    </source>
</evidence>
<keyword evidence="9" id="KW-0223">Dioxygenase</keyword>
<evidence type="ECO:0000256" key="4">
    <source>
        <dbReference type="ARBA" id="ARBA00008654"/>
    </source>
</evidence>
<evidence type="ECO:0000256" key="15">
    <source>
        <dbReference type="ARBA" id="ARBA00046008"/>
    </source>
</evidence>
<keyword evidence="7" id="KW-0479">Metal-binding</keyword>
<evidence type="ECO:0000256" key="14">
    <source>
        <dbReference type="ARBA" id="ARBA00032283"/>
    </source>
</evidence>
<dbReference type="InterPro" id="IPR042098">
    <property type="entry name" value="TauD-like_sf"/>
</dbReference>
<dbReference type="FunFam" id="3.60.130.10:FF:000001">
    <property type="entry name" value="Trimethyllysine dioxygenase, mitochondrial"/>
    <property type="match status" value="1"/>
</dbReference>
<comment type="similarity">
    <text evidence="4">Belongs to the gamma-BBH/TMLD family.</text>
</comment>
<comment type="pathway">
    <text evidence="3">Amine and polyamine biosynthesis; carnitine biosynthesis.</text>
</comment>
<evidence type="ECO:0000256" key="13">
    <source>
        <dbReference type="ARBA" id="ARBA00031778"/>
    </source>
</evidence>
<dbReference type="EC" id="1.14.11.8" evidence="5"/>
<dbReference type="PANTHER" id="PTHR10696">
    <property type="entry name" value="GAMMA-BUTYROBETAINE HYDROXYLASE-RELATED"/>
    <property type="match status" value="1"/>
</dbReference>
<evidence type="ECO:0000256" key="2">
    <source>
        <dbReference type="ARBA" id="ARBA00001961"/>
    </source>
</evidence>
<evidence type="ECO:0000256" key="10">
    <source>
        <dbReference type="ARBA" id="ARBA00023002"/>
    </source>
</evidence>
<evidence type="ECO:0000256" key="11">
    <source>
        <dbReference type="ARBA" id="ARBA00023004"/>
    </source>
</evidence>
<dbReference type="Pfam" id="PF06155">
    <property type="entry name" value="GBBH-like_N"/>
    <property type="match status" value="1"/>
</dbReference>
<evidence type="ECO:0000256" key="8">
    <source>
        <dbReference type="ARBA" id="ARBA00022873"/>
    </source>
</evidence>
<evidence type="ECO:0000313" key="20">
    <source>
        <dbReference type="Proteomes" id="UP000838412"/>
    </source>
</evidence>
<comment type="function">
    <text evidence="15">Converts trimethyllysine (TML) into hydroxytrimethyllysine (HTML).</text>
</comment>
<dbReference type="Gene3D" id="3.60.130.10">
    <property type="entry name" value="Clavaminate synthase-like"/>
    <property type="match status" value="1"/>
</dbReference>
<sequence length="438" mass="50033">MYLRRFAISPGRISQSLSAARKSTAGLLASQSALLQDRKLPRKLIQSRSFCSKFSSVRETRAMEVSIPKAEFMEFEDHLMLKYKGVKLMLNYVWLRDHCRTGDSINHLTGERMVDSVTIDPNIQPVNVTVEEGTLEITWPDGHQSEYGLDWLLSNTYEGKKHVRATLEPFLWDAAALSASPPPSVLYRDYMADDGHLAKVLHTLMKYGFAFVDEAPVTMEATLAVSERISHVRETFFGKHWFVTSDFERHDTGYTTAALPVHMDNTHFNEPSGLIVSQMFEEGDCGGTSLLVDGFHAAERLRQDHPEGFDVLSSVPVPHQFLEPFLHTTGVGPVVELEPGSRRELKMIRYSMYDRAVLDTIPMEEVGRWYAALRNFTKYIRDPSNEYWFQLKPGQILLVYNWRVLHGRSAYEGGQRKLGGYFLPRDDFFSRARILKVI</sequence>